<feature type="chain" id="PRO_5009214757" description="Lipoprotein" evidence="1">
    <location>
        <begin position="24"/>
        <end position="197"/>
    </location>
</feature>
<reference evidence="2 3" key="1">
    <citation type="submission" date="2016-10" db="EMBL/GenBank/DDBJ databases">
        <title>Updated version of Genome Assembly of Janthinobacterium lividum ERGS5:01.</title>
        <authorList>
            <person name="Kumar R."/>
            <person name="Acharya V."/>
            <person name="Singh D."/>
        </authorList>
    </citation>
    <scope>NUCLEOTIDE SEQUENCE [LARGE SCALE GENOMIC DNA]</scope>
    <source>
        <strain evidence="2 3">ERGS5:01</strain>
    </source>
</reference>
<evidence type="ECO:0008006" key="4">
    <source>
        <dbReference type="Google" id="ProtNLM"/>
    </source>
</evidence>
<name>A0A1E8PPZ3_9BURK</name>
<accession>A0A1E8PPZ3</accession>
<dbReference type="PROSITE" id="PS51257">
    <property type="entry name" value="PROKAR_LIPOPROTEIN"/>
    <property type="match status" value="1"/>
</dbReference>
<protein>
    <recommendedName>
        <fullName evidence="4">Lipoprotein</fullName>
    </recommendedName>
</protein>
<proteinExistence type="predicted"/>
<gene>
    <name evidence="2" type="ORF">BA896_001010</name>
</gene>
<keyword evidence="1" id="KW-0732">Signal</keyword>
<feature type="signal peptide" evidence="1">
    <location>
        <begin position="1"/>
        <end position="23"/>
    </location>
</feature>
<dbReference type="AlphaFoldDB" id="A0A1E8PPZ3"/>
<comment type="caution">
    <text evidence="2">The sequence shown here is derived from an EMBL/GenBank/DDBJ whole genome shotgun (WGS) entry which is preliminary data.</text>
</comment>
<evidence type="ECO:0000313" key="3">
    <source>
        <dbReference type="Proteomes" id="UP000092634"/>
    </source>
</evidence>
<evidence type="ECO:0000256" key="1">
    <source>
        <dbReference type="SAM" id="SignalP"/>
    </source>
</evidence>
<dbReference type="Proteomes" id="UP000092634">
    <property type="component" value="Unassembled WGS sequence"/>
</dbReference>
<dbReference type="EMBL" id="MAQB02000001">
    <property type="protein sequence ID" value="OFJ47794.1"/>
    <property type="molecule type" value="Genomic_DNA"/>
</dbReference>
<sequence>MNITYRFATAVAIAFTLSACTIARIPVDNLNYQGTATVKSTKTASVTVCSSGIGSRQQTTMMPVGGIQIPTTRKSAGEAFDAQDQQEFERSLKKEMVRLGIFRSANAEASAADIGVLVNINYSTLKTDFVEYTLNLTLTLTGGKAPFQKTYVVSSLEGDTLWQKMDTNGAQAIVKVSQKTLDKMVPDIESYVRDAVR</sequence>
<organism evidence="2 3">
    <name type="scientific">Janthinobacterium lividum</name>
    <dbReference type="NCBI Taxonomy" id="29581"/>
    <lineage>
        <taxon>Bacteria</taxon>
        <taxon>Pseudomonadati</taxon>
        <taxon>Pseudomonadota</taxon>
        <taxon>Betaproteobacteria</taxon>
        <taxon>Burkholderiales</taxon>
        <taxon>Oxalobacteraceae</taxon>
        <taxon>Janthinobacterium</taxon>
    </lineage>
</organism>
<evidence type="ECO:0000313" key="2">
    <source>
        <dbReference type="EMBL" id="OFJ47794.1"/>
    </source>
</evidence>